<evidence type="ECO:0000313" key="4">
    <source>
        <dbReference type="Proteomes" id="UP000256708"/>
    </source>
</evidence>
<dbReference type="Pfam" id="PF15418">
    <property type="entry name" value="DUF4625"/>
    <property type="match status" value="1"/>
</dbReference>
<dbReference type="PROSITE" id="PS50222">
    <property type="entry name" value="EF_HAND_2"/>
    <property type="match status" value="1"/>
</dbReference>
<dbReference type="AlphaFoldDB" id="A0A3D8LAY7"/>
<sequence length="278" mass="31698">MKKFNWLFLFLFSFAFVACDDDDDVVLDTVAPNIVITNPAPNTTFPAGSEFTLTADVTDNEGLEEVRVYVTGPNGNRIAQYDDEVRDFLNNNRNYDLEVDFTLPAELETGAYTITVEAEDLAGNITVETVMMMVNEADLDAAAFNTLFADTEWWDTWDANNNNSLDQTEFGTTFFQTWDLDDDGTITQDEWNEFAGDFGMEDADWDDWDANNDNQLDQTELNAGILTSGWYTNWDVNNDGMITQEEYTAGIFNFWDDDDDAVLTSEEYVTRYETYYGE</sequence>
<name>A0A3D8LAY7_9BACT</name>
<dbReference type="Gene3D" id="2.60.40.10">
    <property type="entry name" value="Immunoglobulins"/>
    <property type="match status" value="1"/>
</dbReference>
<keyword evidence="4" id="KW-1185">Reference proteome</keyword>
<dbReference type="EMBL" id="QRGR01000014">
    <property type="protein sequence ID" value="RDV14476.1"/>
    <property type="molecule type" value="Genomic_DNA"/>
</dbReference>
<organism evidence="3 4">
    <name type="scientific">Pontibacter diazotrophicus</name>
    <dbReference type="NCBI Taxonomy" id="1400979"/>
    <lineage>
        <taxon>Bacteria</taxon>
        <taxon>Pseudomonadati</taxon>
        <taxon>Bacteroidota</taxon>
        <taxon>Cytophagia</taxon>
        <taxon>Cytophagales</taxon>
        <taxon>Hymenobacteraceae</taxon>
        <taxon>Pontibacter</taxon>
    </lineage>
</organism>
<dbReference type="InterPro" id="IPR013783">
    <property type="entry name" value="Ig-like_fold"/>
</dbReference>
<dbReference type="PROSITE" id="PS51257">
    <property type="entry name" value="PROKAR_LIPOPROTEIN"/>
    <property type="match status" value="1"/>
</dbReference>
<accession>A0A3D8LAY7</accession>
<dbReference type="InterPro" id="IPR011992">
    <property type="entry name" value="EF-hand-dom_pair"/>
</dbReference>
<dbReference type="OrthoDB" id="851011at2"/>
<dbReference type="InterPro" id="IPR027829">
    <property type="entry name" value="DUF4625"/>
</dbReference>
<evidence type="ECO:0000259" key="2">
    <source>
        <dbReference type="PROSITE" id="PS50222"/>
    </source>
</evidence>
<dbReference type="RefSeq" id="WP_115566156.1">
    <property type="nucleotide sequence ID" value="NZ_QRGR01000014.1"/>
</dbReference>
<evidence type="ECO:0000313" key="3">
    <source>
        <dbReference type="EMBL" id="RDV14476.1"/>
    </source>
</evidence>
<protein>
    <submittedName>
        <fullName evidence="3">DUF4625 domain-containing protein</fullName>
    </submittedName>
</protein>
<dbReference type="PROSITE" id="PS00018">
    <property type="entry name" value="EF_HAND_1"/>
    <property type="match status" value="3"/>
</dbReference>
<dbReference type="Gene3D" id="1.10.238.10">
    <property type="entry name" value="EF-hand"/>
    <property type="match status" value="1"/>
</dbReference>
<evidence type="ECO:0000256" key="1">
    <source>
        <dbReference type="SAM" id="SignalP"/>
    </source>
</evidence>
<dbReference type="InterPro" id="IPR002048">
    <property type="entry name" value="EF_hand_dom"/>
</dbReference>
<dbReference type="InterPro" id="IPR018247">
    <property type="entry name" value="EF_Hand_1_Ca_BS"/>
</dbReference>
<dbReference type="Pfam" id="PF13202">
    <property type="entry name" value="EF-hand_5"/>
    <property type="match status" value="1"/>
</dbReference>
<dbReference type="Proteomes" id="UP000256708">
    <property type="component" value="Unassembled WGS sequence"/>
</dbReference>
<dbReference type="SUPFAM" id="SSF47473">
    <property type="entry name" value="EF-hand"/>
    <property type="match status" value="1"/>
</dbReference>
<feature type="chain" id="PRO_5017644357" evidence="1">
    <location>
        <begin position="19"/>
        <end position="278"/>
    </location>
</feature>
<feature type="domain" description="EF-hand" evidence="2">
    <location>
        <begin position="166"/>
        <end position="201"/>
    </location>
</feature>
<keyword evidence="1" id="KW-0732">Signal</keyword>
<feature type="signal peptide" evidence="1">
    <location>
        <begin position="1"/>
        <end position="18"/>
    </location>
</feature>
<reference evidence="4" key="1">
    <citation type="submission" date="2018-08" db="EMBL/GenBank/DDBJ databases">
        <authorList>
            <person name="Liu Z.-W."/>
            <person name="Du Z.-J."/>
        </authorList>
    </citation>
    <scope>NUCLEOTIDE SEQUENCE [LARGE SCALE GENOMIC DNA]</scope>
    <source>
        <strain evidence="4">H4X</strain>
    </source>
</reference>
<gene>
    <name evidence="3" type="ORF">DXT99_13805</name>
</gene>
<comment type="caution">
    <text evidence="3">The sequence shown here is derived from an EMBL/GenBank/DDBJ whole genome shotgun (WGS) entry which is preliminary data.</text>
</comment>
<dbReference type="GO" id="GO:0005509">
    <property type="term" value="F:calcium ion binding"/>
    <property type="evidence" value="ECO:0007669"/>
    <property type="project" value="InterPro"/>
</dbReference>
<proteinExistence type="predicted"/>